<organism evidence="1 2">
    <name type="scientific">Colletotrichum truncatum</name>
    <name type="common">Anthracnose fungus</name>
    <name type="synonym">Colletotrichum capsici</name>
    <dbReference type="NCBI Taxonomy" id="5467"/>
    <lineage>
        <taxon>Eukaryota</taxon>
        <taxon>Fungi</taxon>
        <taxon>Dikarya</taxon>
        <taxon>Ascomycota</taxon>
        <taxon>Pezizomycotina</taxon>
        <taxon>Sordariomycetes</taxon>
        <taxon>Hypocreomycetidae</taxon>
        <taxon>Glomerellales</taxon>
        <taxon>Glomerellaceae</taxon>
        <taxon>Colletotrichum</taxon>
        <taxon>Colletotrichum truncatum species complex</taxon>
    </lineage>
</organism>
<evidence type="ECO:0000313" key="1">
    <source>
        <dbReference type="EMBL" id="KAL0940473.1"/>
    </source>
</evidence>
<gene>
    <name evidence="1" type="ORF">CTRU02_203236</name>
</gene>
<proteinExistence type="predicted"/>
<name>A0ACC3Z8S1_COLTU</name>
<dbReference type="EMBL" id="VUJX02000002">
    <property type="protein sequence ID" value="KAL0940473.1"/>
    <property type="molecule type" value="Genomic_DNA"/>
</dbReference>
<accession>A0ACC3Z8S1</accession>
<comment type="caution">
    <text evidence="1">The sequence shown here is derived from an EMBL/GenBank/DDBJ whole genome shotgun (WGS) entry which is preliminary data.</text>
</comment>
<protein>
    <submittedName>
        <fullName evidence="1">Short-chain dehydrogenase reductase</fullName>
    </submittedName>
</protein>
<keyword evidence="2" id="KW-1185">Reference proteome</keyword>
<sequence length="213" mass="23892">MQTHFDVTPEERATALSFFKRQLFRQTHLVTQSEIDLTGQIAIVTGSNTGLGLECSRQLLELGLGKLIIAVRSITKGETARQQLLSERSIENQTIEVWELDLSDYDSITQFIERAKTLPRLEIVVHSAGISNKIFRLNEKTLFDEVIQTNYLSMVLLTVLLLPVLQDKNSPGQPGRLVLVSSDTAAWAEFKEKSSRPLLPAFSNSETFDGTDR</sequence>
<evidence type="ECO:0000313" key="2">
    <source>
        <dbReference type="Proteomes" id="UP000805649"/>
    </source>
</evidence>
<dbReference type="Proteomes" id="UP000805649">
    <property type="component" value="Unassembled WGS sequence"/>
</dbReference>
<reference evidence="1 2" key="1">
    <citation type="journal article" date="2020" name="Phytopathology">
        <title>Genome Sequence Resources of Colletotrichum truncatum, C. plurivorum, C. musicola, and C. sojae: Four Species Pathogenic to Soybean (Glycine max).</title>
        <authorList>
            <person name="Rogerio F."/>
            <person name="Boufleur T.R."/>
            <person name="Ciampi-Guillardi M."/>
            <person name="Sukno S.A."/>
            <person name="Thon M.R."/>
            <person name="Massola Junior N.S."/>
            <person name="Baroncelli R."/>
        </authorList>
    </citation>
    <scope>NUCLEOTIDE SEQUENCE [LARGE SCALE GENOMIC DNA]</scope>
    <source>
        <strain evidence="1 2">CMES1059</strain>
    </source>
</reference>